<dbReference type="InterPro" id="IPR050836">
    <property type="entry name" value="SDS22/Internalin_LRR"/>
</dbReference>
<evidence type="ECO:0000313" key="4">
    <source>
        <dbReference type="Proteomes" id="UP000054388"/>
    </source>
</evidence>
<evidence type="ECO:0000256" key="1">
    <source>
        <dbReference type="ARBA" id="ARBA00022614"/>
    </source>
</evidence>
<protein>
    <recommendedName>
        <fullName evidence="5">Leucine-rich repeat domain-containing protein</fullName>
    </recommendedName>
</protein>
<dbReference type="Proteomes" id="UP000054388">
    <property type="component" value="Unassembled WGS sequence"/>
</dbReference>
<dbReference type="Gene3D" id="3.80.10.10">
    <property type="entry name" value="Ribonuclease Inhibitor"/>
    <property type="match status" value="2"/>
</dbReference>
<evidence type="ECO:0000256" key="2">
    <source>
        <dbReference type="ARBA" id="ARBA00022737"/>
    </source>
</evidence>
<dbReference type="PROSITE" id="PS51450">
    <property type="entry name" value="LRR"/>
    <property type="match status" value="2"/>
</dbReference>
<organism evidence="3 4">
    <name type="scientific">Chryseobacterium aquaticum subsp. greenlandense</name>
    <dbReference type="NCBI Taxonomy" id="345663"/>
    <lineage>
        <taxon>Bacteria</taxon>
        <taxon>Pseudomonadati</taxon>
        <taxon>Bacteroidota</taxon>
        <taxon>Flavobacteriia</taxon>
        <taxon>Flavobacteriales</taxon>
        <taxon>Weeksellaceae</taxon>
        <taxon>Chryseobacterium group</taxon>
        <taxon>Chryseobacterium</taxon>
    </lineage>
</organism>
<reference evidence="3 4" key="1">
    <citation type="submission" date="2015-10" db="EMBL/GenBank/DDBJ databases">
        <title>Genome sequence of Chryseobacterium greenlandense.</title>
        <authorList>
            <person name="Newman J."/>
            <person name="Fischer K."/>
            <person name="Miller J."/>
        </authorList>
    </citation>
    <scope>NUCLEOTIDE SEQUENCE [LARGE SCALE GENOMIC DNA]</scope>
    <source>
        <strain evidence="3 4">UMB34</strain>
    </source>
</reference>
<gene>
    <name evidence="3" type="ORF">AR686_13685</name>
</gene>
<evidence type="ECO:0008006" key="5">
    <source>
        <dbReference type="Google" id="ProtNLM"/>
    </source>
</evidence>
<dbReference type="InterPro" id="IPR025875">
    <property type="entry name" value="Leu-rich_rpt_4"/>
</dbReference>
<name>A0A117KB26_9FLAO</name>
<dbReference type="InterPro" id="IPR032675">
    <property type="entry name" value="LRR_dom_sf"/>
</dbReference>
<accession>A0A117KB26</accession>
<dbReference type="EMBL" id="LMAI01000008">
    <property type="protein sequence ID" value="KUJ55318.1"/>
    <property type="molecule type" value="Genomic_DNA"/>
</dbReference>
<dbReference type="InterPro" id="IPR001611">
    <property type="entry name" value="Leu-rich_rpt"/>
</dbReference>
<keyword evidence="1" id="KW-0433">Leucine-rich repeat</keyword>
<sequence length="177" mass="20562">MKIYKDDYNIYPLEQFPNLENLNINGGYKINLGELKKLKILCISSVNFDLENTSTFDNLPNLEQLEFFNSSKISEIKNLDKLSKLKVLNLSENYEIENIDGIENLKNLEYINLYKNNISDISVLNKLPKLKEVNIAGNNITQEDLEKQLKKPEIVNFLYLPHVPEVASNIWNKVLRD</sequence>
<dbReference type="Pfam" id="PF12799">
    <property type="entry name" value="LRR_4"/>
    <property type="match status" value="1"/>
</dbReference>
<dbReference type="SUPFAM" id="SSF52058">
    <property type="entry name" value="L domain-like"/>
    <property type="match status" value="1"/>
</dbReference>
<comment type="caution">
    <text evidence="3">The sequence shown here is derived from an EMBL/GenBank/DDBJ whole genome shotgun (WGS) entry which is preliminary data.</text>
</comment>
<dbReference type="AlphaFoldDB" id="A0A117KB26"/>
<dbReference type="PANTHER" id="PTHR46652:SF3">
    <property type="entry name" value="LEUCINE-RICH REPEAT-CONTAINING PROTEIN 9"/>
    <property type="match status" value="1"/>
</dbReference>
<proteinExistence type="predicted"/>
<keyword evidence="2" id="KW-0677">Repeat</keyword>
<dbReference type="PANTHER" id="PTHR46652">
    <property type="entry name" value="LEUCINE-RICH REPEAT AND IQ DOMAIN-CONTAINING PROTEIN 1-RELATED"/>
    <property type="match status" value="1"/>
</dbReference>
<dbReference type="RefSeq" id="WP_059137310.1">
    <property type="nucleotide sequence ID" value="NZ_LMAI01000008.1"/>
</dbReference>
<evidence type="ECO:0000313" key="3">
    <source>
        <dbReference type="EMBL" id="KUJ55318.1"/>
    </source>
</evidence>